<dbReference type="RefSeq" id="WP_189810018.1">
    <property type="nucleotide sequence ID" value="NZ_BMTY01000011.1"/>
</dbReference>
<accession>A0ABW8ECW0</accession>
<dbReference type="EMBL" id="JBIUYY010000003">
    <property type="protein sequence ID" value="MFJ2821070.1"/>
    <property type="molecule type" value="Genomic_DNA"/>
</dbReference>
<protein>
    <recommendedName>
        <fullName evidence="3">Secreted protein</fullName>
    </recommendedName>
</protein>
<proteinExistence type="predicted"/>
<keyword evidence="2" id="KW-1185">Reference proteome</keyword>
<evidence type="ECO:0000313" key="2">
    <source>
        <dbReference type="Proteomes" id="UP001617351"/>
    </source>
</evidence>
<evidence type="ECO:0008006" key="3">
    <source>
        <dbReference type="Google" id="ProtNLM"/>
    </source>
</evidence>
<gene>
    <name evidence="1" type="ORF">ACIO7M_08165</name>
</gene>
<dbReference type="Proteomes" id="UP001617351">
    <property type="component" value="Unassembled WGS sequence"/>
</dbReference>
<sequence length="85" mass="8957">MADVFLWSVLVCAVLGTALTTWSSGGVGRLHPADRRELQRQQHFEHVLSLHVDAVHTPREGADGTVAGAPRVPACAVCGSVLNAS</sequence>
<name>A0ABW8ECW0_STRT5</name>
<comment type="caution">
    <text evidence="1">The sequence shown here is derived from an EMBL/GenBank/DDBJ whole genome shotgun (WGS) entry which is preliminary data.</text>
</comment>
<reference evidence="1 2" key="1">
    <citation type="submission" date="2024-10" db="EMBL/GenBank/DDBJ databases">
        <title>The Natural Products Discovery Center: Release of the First 8490 Sequenced Strains for Exploring Actinobacteria Biosynthetic Diversity.</title>
        <authorList>
            <person name="Kalkreuter E."/>
            <person name="Kautsar S.A."/>
            <person name="Yang D."/>
            <person name="Bader C.D."/>
            <person name="Teijaro C.N."/>
            <person name="Fluegel L."/>
            <person name="Davis C.M."/>
            <person name="Simpson J.R."/>
            <person name="Lauterbach L."/>
            <person name="Steele A.D."/>
            <person name="Gui C."/>
            <person name="Meng S."/>
            <person name="Li G."/>
            <person name="Viehrig K."/>
            <person name="Ye F."/>
            <person name="Su P."/>
            <person name="Kiefer A.F."/>
            <person name="Nichols A."/>
            <person name="Cepeda A.J."/>
            <person name="Yan W."/>
            <person name="Fan B."/>
            <person name="Jiang Y."/>
            <person name="Adhikari A."/>
            <person name="Zheng C.-J."/>
            <person name="Schuster L."/>
            <person name="Cowan T.M."/>
            <person name="Smanski M.J."/>
            <person name="Chevrette M.G."/>
            <person name="De Carvalho L.P.S."/>
            <person name="Shen B."/>
        </authorList>
    </citation>
    <scope>NUCLEOTIDE SEQUENCE [LARGE SCALE GENOMIC DNA]</scope>
    <source>
        <strain evidence="1 2">NPDC087220</strain>
    </source>
</reference>
<organism evidence="1 2">
    <name type="scientific">Streptomyces toxytricini</name>
    <name type="common">Actinomyces toxytricini</name>
    <dbReference type="NCBI Taxonomy" id="67369"/>
    <lineage>
        <taxon>Bacteria</taxon>
        <taxon>Bacillati</taxon>
        <taxon>Actinomycetota</taxon>
        <taxon>Actinomycetes</taxon>
        <taxon>Kitasatosporales</taxon>
        <taxon>Streptomycetaceae</taxon>
        <taxon>Streptomyces</taxon>
    </lineage>
</organism>
<evidence type="ECO:0000313" key="1">
    <source>
        <dbReference type="EMBL" id="MFJ2821070.1"/>
    </source>
</evidence>